<name>A0A3N0CPL2_9ACTN</name>
<dbReference type="Pfam" id="PF12697">
    <property type="entry name" value="Abhydrolase_6"/>
    <property type="match status" value="1"/>
</dbReference>
<evidence type="ECO:0000313" key="2">
    <source>
        <dbReference type="EMBL" id="RNL65408.1"/>
    </source>
</evidence>
<dbReference type="SUPFAM" id="SSF52949">
    <property type="entry name" value="Macro domain-like"/>
    <property type="match status" value="1"/>
</dbReference>
<dbReference type="InterPro" id="IPR029058">
    <property type="entry name" value="AB_hydrolase_fold"/>
</dbReference>
<feature type="domain" description="AB hydrolase-1" evidence="1">
    <location>
        <begin position="6"/>
        <end position="198"/>
    </location>
</feature>
<dbReference type="Gene3D" id="3.40.220.10">
    <property type="entry name" value="Leucine Aminopeptidase, subunit E, domain 1"/>
    <property type="match status" value="1"/>
</dbReference>
<dbReference type="InterPro" id="IPR043472">
    <property type="entry name" value="Macro_dom-like"/>
</dbReference>
<organism evidence="2 3">
    <name type="scientific">Nocardioides marmoriginsengisoli</name>
    <dbReference type="NCBI Taxonomy" id="661483"/>
    <lineage>
        <taxon>Bacteria</taxon>
        <taxon>Bacillati</taxon>
        <taxon>Actinomycetota</taxon>
        <taxon>Actinomycetes</taxon>
        <taxon>Propionibacteriales</taxon>
        <taxon>Nocardioidaceae</taxon>
        <taxon>Nocardioides</taxon>
    </lineage>
</organism>
<dbReference type="EMBL" id="RJSE01000003">
    <property type="protein sequence ID" value="RNL65408.1"/>
    <property type="molecule type" value="Genomic_DNA"/>
</dbReference>
<dbReference type="InterPro" id="IPR000073">
    <property type="entry name" value="AB_hydrolase_1"/>
</dbReference>
<dbReference type="RefSeq" id="WP_123226511.1">
    <property type="nucleotide sequence ID" value="NZ_RJSE01000003.1"/>
</dbReference>
<keyword evidence="3" id="KW-1185">Reference proteome</keyword>
<gene>
    <name evidence="2" type="ORF">EFK50_05485</name>
</gene>
<dbReference type="Gene3D" id="3.40.50.1820">
    <property type="entry name" value="alpha/beta hydrolase"/>
    <property type="match status" value="1"/>
</dbReference>
<dbReference type="SUPFAM" id="SSF53474">
    <property type="entry name" value="alpha/beta-Hydrolases"/>
    <property type="match status" value="1"/>
</dbReference>
<accession>A0A3N0CPL2</accession>
<keyword evidence="2" id="KW-0378">Hydrolase</keyword>
<proteinExistence type="predicted"/>
<reference evidence="2 3" key="1">
    <citation type="submission" date="2018-11" db="EMBL/GenBank/DDBJ databases">
        <authorList>
            <person name="Li F."/>
        </authorList>
    </citation>
    <scope>NUCLEOTIDE SEQUENCE [LARGE SCALE GENOMIC DNA]</scope>
    <source>
        <strain evidence="2 3">Gsoil 097</strain>
    </source>
</reference>
<dbReference type="OrthoDB" id="64996at2"/>
<comment type="caution">
    <text evidence="2">The sequence shown here is derived from an EMBL/GenBank/DDBJ whole genome shotgun (WGS) entry which is preliminary data.</text>
</comment>
<protein>
    <submittedName>
        <fullName evidence="2">Alpha/beta fold hydrolase</fullName>
    </submittedName>
</protein>
<dbReference type="Proteomes" id="UP000267128">
    <property type="component" value="Unassembled WGS sequence"/>
</dbReference>
<evidence type="ECO:0000313" key="3">
    <source>
        <dbReference type="Proteomes" id="UP000267128"/>
    </source>
</evidence>
<sequence>MPEASVVFVHGIFSSARAWAPMIDLVRSDPELADIVDCLAVDYPSPKFRLNPTRRIPDFNDLAEWLDNKLLSLDATRVILVGHSQGGLIIQRYLARLLDEGRAEELARVRAFLMFATPNNGSEAFLTLRKGGFFPAHAQERDLRPLTDTVAAAQARIMRGVLMATDLTPSTCPIDVRAHVAMEDNIVRAVSAKGMWPQTTTLPGDHKTIIRPTSASDDSFVALKTRLIEASKAPIPEPPVVGFTNLATSTEQHFQDRLHTDPPVQIAIGGGTVDFHVHSGPPERLAGLGAIVLSSNTYLAMSQFFKPSLSGRLRRAGAATSPSGEIVTDTIHDEITAWVTEHHRLGLTVLPGTVAPTSAGSLQPATAVRIYHAAIAEPVLETDDYAVNPHAVSAAVRATMKQARQDAEELDHFPRSVCFPLLGAGRGGLSPQESFKWIWPALEDELAQDPAWSIHFITKRLEDAVFLRTQLSGLAGHGD</sequence>
<dbReference type="AlphaFoldDB" id="A0A3N0CPL2"/>
<evidence type="ECO:0000259" key="1">
    <source>
        <dbReference type="Pfam" id="PF12697"/>
    </source>
</evidence>
<dbReference type="GO" id="GO:0016787">
    <property type="term" value="F:hydrolase activity"/>
    <property type="evidence" value="ECO:0007669"/>
    <property type="project" value="UniProtKB-KW"/>
</dbReference>